<keyword evidence="1" id="KW-0732">Signal</keyword>
<keyword evidence="3" id="KW-1185">Reference proteome</keyword>
<dbReference type="OrthoDB" id="6751304at2"/>
<dbReference type="InterPro" id="IPR010752">
    <property type="entry name" value="DUF1329"/>
</dbReference>
<evidence type="ECO:0000313" key="3">
    <source>
        <dbReference type="Proteomes" id="UP000186819"/>
    </source>
</evidence>
<dbReference type="CDD" id="cd16329">
    <property type="entry name" value="LolA_like"/>
    <property type="match status" value="1"/>
</dbReference>
<dbReference type="Proteomes" id="UP000186819">
    <property type="component" value="Unassembled WGS sequence"/>
</dbReference>
<name>A0A1N6Q0F7_9RHOO</name>
<evidence type="ECO:0008006" key="4">
    <source>
        <dbReference type="Google" id="ProtNLM"/>
    </source>
</evidence>
<reference evidence="3" key="1">
    <citation type="submission" date="2017-01" db="EMBL/GenBank/DDBJ databases">
        <authorList>
            <person name="Varghese N."/>
            <person name="Submissions S."/>
        </authorList>
    </citation>
    <scope>NUCLEOTIDE SEQUENCE [LARGE SCALE GENOMIC DNA]</scope>
    <source>
        <strain evidence="3">ATCC 51758</strain>
    </source>
</reference>
<protein>
    <recommendedName>
        <fullName evidence="4">DUF1329 domain-containing protein</fullName>
    </recommendedName>
</protein>
<dbReference type="RefSeq" id="WP_084204947.1">
    <property type="nucleotide sequence ID" value="NZ_FTMD01000002.1"/>
</dbReference>
<organism evidence="2 3">
    <name type="scientific">Aromatoleum tolulyticum</name>
    <dbReference type="NCBI Taxonomy" id="34027"/>
    <lineage>
        <taxon>Bacteria</taxon>
        <taxon>Pseudomonadati</taxon>
        <taxon>Pseudomonadota</taxon>
        <taxon>Betaproteobacteria</taxon>
        <taxon>Rhodocyclales</taxon>
        <taxon>Rhodocyclaceae</taxon>
        <taxon>Aromatoleum</taxon>
    </lineage>
</organism>
<proteinExistence type="predicted"/>
<dbReference type="Gene3D" id="2.50.20.10">
    <property type="entry name" value="Lipoprotein localisation LolA/LolB/LppX"/>
    <property type="match status" value="1"/>
</dbReference>
<sequence length="458" mass="51044">MMLRSKITLLAALVAAYAGGAVAAVTAEEAKQLGTTLLPWGAEKAGNKDGTIPEWTGPVKAANYDPKVPGARPDPFANEKPVLVIDGKNVDKHADKLSEGIKAMLKKYPTYRLDVYPTHRTANYPKLFQDNAIKNATACKTMDKELKLDGCYAGTPFPIPKTGNEVMWNRLLKYDNHVTDIKGLASYLVDPQGNKTVAGVYDFTAYYPIFDPKKTSVIGPKDPYEKIRIDYWNPARKAGEKLVIHDNVDMVDIGRQAWSYLPGQRRVKLSPDVAYDTPSPTGGSAATVDDSAVFYGALDRYDFKLIGKKEMYIPYNAYKARDLSVCPPDTVNTKLHLNPDCMRWELHRVWVVEANVKPGLRHMYPKRVFYWDEDLPGVGIADNYDVAGQLYRTTHSIPITFYEAQGQGHATDQFVTYDLTNGYYGHQMYATDAKGWEVVAPKPEHFFSPEALAGSGVR</sequence>
<dbReference type="STRING" id="34027.SAMN05421829_102283"/>
<dbReference type="Pfam" id="PF07044">
    <property type="entry name" value="DUF1329"/>
    <property type="match status" value="1"/>
</dbReference>
<accession>A0A1N6Q0F7</accession>
<evidence type="ECO:0000313" key="2">
    <source>
        <dbReference type="EMBL" id="SIQ10032.1"/>
    </source>
</evidence>
<evidence type="ECO:0000256" key="1">
    <source>
        <dbReference type="SAM" id="SignalP"/>
    </source>
</evidence>
<dbReference type="EMBL" id="FTMD01000002">
    <property type="protein sequence ID" value="SIQ10032.1"/>
    <property type="molecule type" value="Genomic_DNA"/>
</dbReference>
<feature type="signal peptide" evidence="1">
    <location>
        <begin position="1"/>
        <end position="23"/>
    </location>
</feature>
<gene>
    <name evidence="2" type="ORF">SAMN05421829_102283</name>
</gene>
<dbReference type="AlphaFoldDB" id="A0A1N6Q0F7"/>
<feature type="chain" id="PRO_5013314877" description="DUF1329 domain-containing protein" evidence="1">
    <location>
        <begin position="24"/>
        <end position="458"/>
    </location>
</feature>